<evidence type="ECO:0000256" key="4">
    <source>
        <dbReference type="PROSITE-ProRule" id="PRU01100"/>
    </source>
</evidence>
<dbReference type="GO" id="GO:0016787">
    <property type="term" value="F:hydrolase activity"/>
    <property type="evidence" value="ECO:0007669"/>
    <property type="project" value="UniProtKB-KW"/>
</dbReference>
<organism evidence="6 7">
    <name type="scientific">Georgenia deserti</name>
    <dbReference type="NCBI Taxonomy" id="2093781"/>
    <lineage>
        <taxon>Bacteria</taxon>
        <taxon>Bacillati</taxon>
        <taxon>Actinomycetota</taxon>
        <taxon>Actinomycetes</taxon>
        <taxon>Micrococcales</taxon>
        <taxon>Bogoriellaceae</taxon>
        <taxon>Georgenia</taxon>
    </lineage>
</organism>
<dbReference type="PROSITE" id="PS51764">
    <property type="entry name" value="GH26"/>
    <property type="match status" value="1"/>
</dbReference>
<name>A0ABW4L2K0_9MICO</name>
<keyword evidence="3 4" id="KW-0326">Glycosidase</keyword>
<evidence type="ECO:0000256" key="2">
    <source>
        <dbReference type="ARBA" id="ARBA00022801"/>
    </source>
</evidence>
<dbReference type="RefSeq" id="WP_388004675.1">
    <property type="nucleotide sequence ID" value="NZ_JBHUEE010000003.1"/>
</dbReference>
<feature type="active site" description="Nucleophile" evidence="4">
    <location>
        <position position="325"/>
    </location>
</feature>
<keyword evidence="7" id="KW-1185">Reference proteome</keyword>
<dbReference type="SUPFAM" id="SSF49785">
    <property type="entry name" value="Galactose-binding domain-like"/>
    <property type="match status" value="1"/>
</dbReference>
<evidence type="ECO:0000256" key="3">
    <source>
        <dbReference type="ARBA" id="ARBA00023295"/>
    </source>
</evidence>
<dbReference type="PANTHER" id="PTHR40079:SF4">
    <property type="entry name" value="GH26 DOMAIN-CONTAINING PROTEIN-RELATED"/>
    <property type="match status" value="1"/>
</dbReference>
<comment type="caution">
    <text evidence="6">The sequence shown here is derived from an EMBL/GenBank/DDBJ whole genome shotgun (WGS) entry which is preliminary data.</text>
</comment>
<comment type="similarity">
    <text evidence="1 4">Belongs to the glycosyl hydrolase 26 family.</text>
</comment>
<dbReference type="InterPro" id="IPR017853">
    <property type="entry name" value="GH"/>
</dbReference>
<evidence type="ECO:0000259" key="5">
    <source>
        <dbReference type="PROSITE" id="PS51764"/>
    </source>
</evidence>
<dbReference type="Pfam" id="PF02156">
    <property type="entry name" value="Glyco_hydro_26"/>
    <property type="match status" value="1"/>
</dbReference>
<evidence type="ECO:0000313" key="6">
    <source>
        <dbReference type="EMBL" id="MFD1717756.1"/>
    </source>
</evidence>
<sequence length="680" mass="73000">MPARTLSRRTALVIGFLSLTVVATTMALLTTAPSQSPGRTTATPDAPVVDLVDADATAATRALFHRLERQQGRGVLFGHQHDLTHGFTFTEVTGTNSDTLAAVGDYPAVFGWDTLILDGQERPGSPENSPQQNVEALTWAIEQADARGGLNTLSAHLPNIVTGGDFYDTSGDVVRRILPGGDRHAEYTAILDRVADAVGGATRADGTAIPVVFRPFHENNGGWFWWGAGHTSAGEFVEIFRFTVEYLRDVRDVHNLLYAYSPNTVGGDREAYLATYPGDEFVDVLGYDAYDDGAASGEWRRTVVQDLAMVAELADERGKIPALTEFGPAVDDLADPAWFTRLLSAIDSDPLARRTTYMLTWANFGGAGRVYVPHPAVDSRAAHPLLADFRAFHDDPRSVFAAELTGAADARTRAAPHEPVVHLVTPTDRARVSTAETTVRVSAREASAVVYRVDDGPPQPLSRAENGLWTGTWEIEDELRADRLVTLTITAEVGGSELTDTAHVLVADAEPPAPGTVDDFESYAGDDGMLAEAFGHQGDPNTLALSTDRRSGGEFGLAYTYRFDALSFTGVSRRLDADWRGFSELCMWLAGDGSQNTGTVQLIAGGVAFEQEFSLADTTGSDVVLPFAGFSPAPGESEHADAALDADRLGTVTAMTIFVFRGGDQQPANGTIHLDDVRAR</sequence>
<evidence type="ECO:0000256" key="1">
    <source>
        <dbReference type="ARBA" id="ARBA00007754"/>
    </source>
</evidence>
<dbReference type="InterPro" id="IPR008979">
    <property type="entry name" value="Galactose-bd-like_sf"/>
</dbReference>
<keyword evidence="2 4" id="KW-0378">Hydrolase</keyword>
<dbReference type="Proteomes" id="UP001597277">
    <property type="component" value="Unassembled WGS sequence"/>
</dbReference>
<accession>A0ABW4L2K0</accession>
<proteinExistence type="inferred from homology"/>
<dbReference type="PRINTS" id="PR00739">
    <property type="entry name" value="GLHYDRLASE26"/>
</dbReference>
<feature type="active site" description="Proton donor" evidence="4">
    <location>
        <position position="218"/>
    </location>
</feature>
<dbReference type="InterPro" id="IPR000805">
    <property type="entry name" value="Glyco_hydro_26"/>
</dbReference>
<dbReference type="InterPro" id="IPR013783">
    <property type="entry name" value="Ig-like_fold"/>
</dbReference>
<dbReference type="SUPFAM" id="SSF51445">
    <property type="entry name" value="(Trans)glycosidases"/>
    <property type="match status" value="1"/>
</dbReference>
<feature type="domain" description="GH26" evidence="5">
    <location>
        <begin position="58"/>
        <end position="402"/>
    </location>
</feature>
<dbReference type="InterPro" id="IPR022790">
    <property type="entry name" value="GH26_dom"/>
</dbReference>
<dbReference type="Gene3D" id="3.20.20.80">
    <property type="entry name" value="Glycosidases"/>
    <property type="match status" value="1"/>
</dbReference>
<protein>
    <submittedName>
        <fullName evidence="6">Glycosyl hydrolase</fullName>
    </submittedName>
</protein>
<evidence type="ECO:0000313" key="7">
    <source>
        <dbReference type="Proteomes" id="UP001597277"/>
    </source>
</evidence>
<gene>
    <name evidence="6" type="ORF">ACFSE6_07915</name>
</gene>
<reference evidence="7" key="1">
    <citation type="journal article" date="2019" name="Int. J. Syst. Evol. Microbiol.">
        <title>The Global Catalogue of Microorganisms (GCM) 10K type strain sequencing project: providing services to taxonomists for standard genome sequencing and annotation.</title>
        <authorList>
            <consortium name="The Broad Institute Genomics Platform"/>
            <consortium name="The Broad Institute Genome Sequencing Center for Infectious Disease"/>
            <person name="Wu L."/>
            <person name="Ma J."/>
        </authorList>
    </citation>
    <scope>NUCLEOTIDE SEQUENCE [LARGE SCALE GENOMIC DNA]</scope>
    <source>
        <strain evidence="7">JCM 17130</strain>
    </source>
</reference>
<dbReference type="EMBL" id="JBHUEE010000003">
    <property type="protein sequence ID" value="MFD1717756.1"/>
    <property type="molecule type" value="Genomic_DNA"/>
</dbReference>
<dbReference type="PANTHER" id="PTHR40079">
    <property type="entry name" value="MANNAN ENDO-1,4-BETA-MANNOSIDASE E-RELATED"/>
    <property type="match status" value="1"/>
</dbReference>
<dbReference type="Gene3D" id="2.60.40.10">
    <property type="entry name" value="Immunoglobulins"/>
    <property type="match status" value="1"/>
</dbReference>